<dbReference type="InterPro" id="IPR014782">
    <property type="entry name" value="Peptidase_M1_dom"/>
</dbReference>
<dbReference type="GO" id="GO:0070006">
    <property type="term" value="F:metalloaminopeptidase activity"/>
    <property type="evidence" value="ECO:0007669"/>
    <property type="project" value="TreeGrafter"/>
</dbReference>
<name>A0A1N6G5M5_9FLAO</name>
<dbReference type="GO" id="GO:0005615">
    <property type="term" value="C:extracellular space"/>
    <property type="evidence" value="ECO:0007669"/>
    <property type="project" value="TreeGrafter"/>
</dbReference>
<sequence>MNVLFLFEAKRTIKRWPEYFVALILLLIGIFCGNQFNLTVGEGIYLNSPYTIGFMTGLLSLVIIFFAIIFAIQVLFKDWDSKFDILIFSYPFSKRTYLQGKFLTFFLQTFFSFIFLMIGFIIGQNLRTGSEIQQHFQFWHYFYPLLIFGGINCIVVCSFLFFISFTTKKKLLVVVGGLFLYVLYMVILVFSNSPFMAGSLPQSLQTQQLSALIDPFGISSYFFEARTLSAQQKNELIVPFTGFLLINRIVFVIISMLLLVLTYRLFSFSPPSQNKNKSKNKVASISFTKNLKPFTTARTSFGFISDIKSVLSFAKIDLIYLIKSITIVAISILLLFFVGMEMYAEIEKGIRLPQKYASSGLMSTTISENFHLFGMLIAIYFINDLYWRSHSSGFSLIEKSTYFSKNKLSGHFLSISVLFFFLTAILIFEGLIFQFIYSYFHIDWNAYLGTVLFNTFPLILFSTFILLINDNIKNRFVALGISVLVGFTFAGPVSKKIISNPLLRIFSDYKGVYSDFNGYGPYASAFAERLLFGLSLIACFWLINKSFKTKKWNVKQLILTVFILSVGVFAGNLFMKGYIPQNEDEKMAQSAQYEKKFKHYKDLAQPTITDVTTEIQLYPSENSYQINGTYRLLNQTDQPIDKILINFDSDLQIESANFKTDSESKKIDQKVTEIDLKQSLKPGEKATLDFKISYQWSAVNGHDSFNSIIENGSFMRISRYFPTFGYKADNEIEDEEKRAEFKLEKQSELKKLEAPEVFKKDFINLNMTVSTEKDQTAVGTGDLIQHYNKDNRNYFQYKSTGIPFRFAVSSAKYQMKSLIYKGITINIFYNKKHSENVDHLLKNAKITLDYCTQNFGKYPFKTISFAEVSSFTKGFAATAYPSSIFMTEDMLFHANIKADQNQDVINELAGHELSHLWWGNSQIDPDDREGAVMLTETLAMYTEMMIYKKMYGKEKMLERIKVHQQIFDNEKGLSENQPLYKVSGENTHISYSKGAVIMVKLSELIGEDKVNQALKSFLLHNQYPKKPTTLDLLKEFYKVSPNDEVRKKVYNLFSSE</sequence>
<dbReference type="STRING" id="1416779.SAMN05444409_1662"/>
<proteinExistence type="predicted"/>
<feature type="transmembrane region" description="Helical" evidence="1">
    <location>
        <begin position="522"/>
        <end position="544"/>
    </location>
</feature>
<dbReference type="GO" id="GO:0008270">
    <property type="term" value="F:zinc ion binding"/>
    <property type="evidence" value="ECO:0007669"/>
    <property type="project" value="InterPro"/>
</dbReference>
<dbReference type="GO" id="GO:0043171">
    <property type="term" value="P:peptide catabolic process"/>
    <property type="evidence" value="ECO:0007669"/>
    <property type="project" value="TreeGrafter"/>
</dbReference>
<accession>A0A1N6G5M5</accession>
<evidence type="ECO:0000313" key="3">
    <source>
        <dbReference type="EMBL" id="SIO02761.1"/>
    </source>
</evidence>
<evidence type="ECO:0000313" key="4">
    <source>
        <dbReference type="Proteomes" id="UP000185207"/>
    </source>
</evidence>
<feature type="transmembrane region" description="Helical" evidence="1">
    <location>
        <begin position="408"/>
        <end position="440"/>
    </location>
</feature>
<feature type="transmembrane region" description="Helical" evidence="1">
    <location>
        <begin position="245"/>
        <end position="266"/>
    </location>
</feature>
<dbReference type="Gene3D" id="1.10.390.10">
    <property type="entry name" value="Neutral Protease Domain 2"/>
    <property type="match status" value="1"/>
</dbReference>
<feature type="transmembrane region" description="Helical" evidence="1">
    <location>
        <begin position="446"/>
        <end position="469"/>
    </location>
</feature>
<keyword evidence="1" id="KW-0472">Membrane</keyword>
<dbReference type="GO" id="GO:0042277">
    <property type="term" value="F:peptide binding"/>
    <property type="evidence" value="ECO:0007669"/>
    <property type="project" value="TreeGrafter"/>
</dbReference>
<feature type="transmembrane region" description="Helical" evidence="1">
    <location>
        <begin position="171"/>
        <end position="191"/>
    </location>
</feature>
<feature type="transmembrane region" description="Helical" evidence="1">
    <location>
        <begin position="318"/>
        <end position="338"/>
    </location>
</feature>
<organism evidence="3 4">
    <name type="scientific">Epilithonimonas zeae</name>
    <dbReference type="NCBI Taxonomy" id="1416779"/>
    <lineage>
        <taxon>Bacteria</taxon>
        <taxon>Pseudomonadati</taxon>
        <taxon>Bacteroidota</taxon>
        <taxon>Flavobacteriia</taxon>
        <taxon>Flavobacteriales</taxon>
        <taxon>Weeksellaceae</taxon>
        <taxon>Chryseobacterium group</taxon>
        <taxon>Epilithonimonas</taxon>
    </lineage>
</organism>
<dbReference type="PANTHER" id="PTHR11533:SF174">
    <property type="entry name" value="PUROMYCIN-SENSITIVE AMINOPEPTIDASE-RELATED"/>
    <property type="match status" value="1"/>
</dbReference>
<feature type="domain" description="Peptidase M1 membrane alanine aminopeptidase" evidence="2">
    <location>
        <begin position="844"/>
        <end position="1041"/>
    </location>
</feature>
<keyword evidence="1" id="KW-0812">Transmembrane</keyword>
<evidence type="ECO:0000259" key="2">
    <source>
        <dbReference type="Pfam" id="PF01433"/>
    </source>
</evidence>
<evidence type="ECO:0000256" key="1">
    <source>
        <dbReference type="SAM" id="Phobius"/>
    </source>
</evidence>
<dbReference type="PANTHER" id="PTHR11533">
    <property type="entry name" value="PROTEASE M1 ZINC METALLOPROTEASE"/>
    <property type="match status" value="1"/>
</dbReference>
<dbReference type="GO" id="GO:0016020">
    <property type="term" value="C:membrane"/>
    <property type="evidence" value="ECO:0007669"/>
    <property type="project" value="TreeGrafter"/>
</dbReference>
<dbReference type="GO" id="GO:0005737">
    <property type="term" value="C:cytoplasm"/>
    <property type="evidence" value="ECO:0007669"/>
    <property type="project" value="TreeGrafter"/>
</dbReference>
<gene>
    <name evidence="3" type="ORF">SAMN05444409_1662</name>
</gene>
<keyword evidence="1" id="KW-1133">Transmembrane helix</keyword>
<feature type="transmembrane region" description="Helical" evidence="1">
    <location>
        <begin position="50"/>
        <end position="76"/>
    </location>
</feature>
<reference evidence="4" key="1">
    <citation type="submission" date="2016-11" db="EMBL/GenBank/DDBJ databases">
        <authorList>
            <person name="Varghese N."/>
            <person name="Submissions S."/>
        </authorList>
    </citation>
    <scope>NUCLEOTIDE SEQUENCE [LARGE SCALE GENOMIC DNA]</scope>
    <source>
        <strain evidence="4">DSM 27623</strain>
    </source>
</reference>
<keyword evidence="4" id="KW-1185">Reference proteome</keyword>
<dbReference type="Pfam" id="PF01433">
    <property type="entry name" value="Peptidase_M1"/>
    <property type="match status" value="1"/>
</dbReference>
<dbReference type="Pfam" id="PF13346">
    <property type="entry name" value="ABC2_membrane_5"/>
    <property type="match status" value="1"/>
</dbReference>
<dbReference type="OrthoDB" id="100605at2"/>
<feature type="transmembrane region" description="Helical" evidence="1">
    <location>
        <begin position="142"/>
        <end position="164"/>
    </location>
</feature>
<protein>
    <submittedName>
        <fullName evidence="3">ABC-2 family transporter protein</fullName>
    </submittedName>
</protein>
<dbReference type="InterPro" id="IPR027268">
    <property type="entry name" value="Peptidase_M4/M1_CTD_sf"/>
</dbReference>
<feature type="transmembrane region" description="Helical" evidence="1">
    <location>
        <begin position="476"/>
        <end position="494"/>
    </location>
</feature>
<dbReference type="InterPro" id="IPR050344">
    <property type="entry name" value="Peptidase_M1_aminopeptidases"/>
</dbReference>
<feature type="transmembrane region" description="Helical" evidence="1">
    <location>
        <begin position="556"/>
        <end position="575"/>
    </location>
</feature>
<feature type="transmembrane region" description="Helical" evidence="1">
    <location>
        <begin position="370"/>
        <end position="387"/>
    </location>
</feature>
<dbReference type="RefSeq" id="WP_074234570.1">
    <property type="nucleotide sequence ID" value="NZ_FSRK01000001.1"/>
</dbReference>
<dbReference type="AlphaFoldDB" id="A0A1N6G5M5"/>
<dbReference type="SUPFAM" id="SSF55486">
    <property type="entry name" value="Metalloproteases ('zincins'), catalytic domain"/>
    <property type="match status" value="1"/>
</dbReference>
<dbReference type="EMBL" id="FSRK01000001">
    <property type="protein sequence ID" value="SIO02761.1"/>
    <property type="molecule type" value="Genomic_DNA"/>
</dbReference>
<dbReference type="Proteomes" id="UP000185207">
    <property type="component" value="Unassembled WGS sequence"/>
</dbReference>
<dbReference type="InterPro" id="IPR025699">
    <property type="entry name" value="ABC2_memb-like"/>
</dbReference>
<feature type="transmembrane region" description="Helical" evidence="1">
    <location>
        <begin position="20"/>
        <end position="38"/>
    </location>
</feature>
<feature type="transmembrane region" description="Helical" evidence="1">
    <location>
        <begin position="102"/>
        <end position="122"/>
    </location>
</feature>